<feature type="signal peptide" evidence="1">
    <location>
        <begin position="1"/>
        <end position="20"/>
    </location>
</feature>
<dbReference type="AlphaFoldDB" id="B7XBA8"/>
<reference evidence="2" key="1">
    <citation type="journal article" date="2009" name="Curr. Biol.">
        <title>A Novel Peptide Mediates Aggregation and Migration of Hemocytes from an Insect.</title>
        <authorList>
            <person name="Nakatogawa S."/>
            <person name="Oda Y."/>
            <person name="Kamiya M."/>
            <person name="Kamijima T."/>
            <person name="Aizawa T."/>
            <person name="Clark K.D."/>
            <person name="Demura M."/>
            <person name="Kawano K."/>
            <person name="Strand M.R."/>
            <person name="Hayakawa Y."/>
        </authorList>
    </citation>
    <scope>NUCLEOTIDE SEQUENCE</scope>
    <source>
        <tissue evidence="2">Integument</tissue>
    </source>
</reference>
<evidence type="ECO:0000313" key="2">
    <source>
        <dbReference type="EMBL" id="BAH03492.1"/>
    </source>
</evidence>
<name>B7XBA8_MYTSE</name>
<feature type="chain" id="PRO_5002865951" evidence="1">
    <location>
        <begin position="21"/>
        <end position="54"/>
    </location>
</feature>
<protein>
    <submittedName>
        <fullName evidence="2">Chemokine isoform 1</fullName>
    </submittedName>
</protein>
<dbReference type="EMBL" id="AB442224">
    <property type="protein sequence ID" value="BAH03492.1"/>
    <property type="molecule type" value="mRNA"/>
</dbReference>
<organism evidence="2">
    <name type="scientific">Mythimna separata</name>
    <name type="common">Oriental armyworm</name>
    <name type="synonym">Pseudaletia separata</name>
    <dbReference type="NCBI Taxonomy" id="271217"/>
    <lineage>
        <taxon>Eukaryota</taxon>
        <taxon>Metazoa</taxon>
        <taxon>Ecdysozoa</taxon>
        <taxon>Arthropoda</taxon>
        <taxon>Hexapoda</taxon>
        <taxon>Insecta</taxon>
        <taxon>Pterygota</taxon>
        <taxon>Neoptera</taxon>
        <taxon>Endopterygota</taxon>
        <taxon>Lepidoptera</taxon>
        <taxon>Glossata</taxon>
        <taxon>Ditrysia</taxon>
        <taxon>Noctuoidea</taxon>
        <taxon>Noctuidae</taxon>
        <taxon>Noctuinae</taxon>
        <taxon>Hadenini</taxon>
        <taxon>Mythimna</taxon>
    </lineage>
</organism>
<evidence type="ECO:0000256" key="1">
    <source>
        <dbReference type="SAM" id="SignalP"/>
    </source>
</evidence>
<accession>B7XBA8</accession>
<proteinExistence type="evidence at transcript level"/>
<keyword evidence="1" id="KW-0732">Signal</keyword>
<sequence>MWKNFTIVLLLISFIGLARSSVQISRCPDGMQMLRSGQCVATTEPPFDLDAYYS</sequence>